<dbReference type="InterPro" id="IPR024294">
    <property type="entry name" value="DUF3810"/>
</dbReference>
<proteinExistence type="predicted"/>
<accession>A0A1I6P2G7</accession>
<evidence type="ECO:0000313" key="2">
    <source>
        <dbReference type="EMBL" id="SFS34397.1"/>
    </source>
</evidence>
<dbReference type="AlphaFoldDB" id="A0A1I6P2G7"/>
<reference evidence="3" key="1">
    <citation type="submission" date="2016-10" db="EMBL/GenBank/DDBJ databases">
        <authorList>
            <person name="Varghese N."/>
            <person name="Submissions S."/>
        </authorList>
    </citation>
    <scope>NUCLEOTIDE SEQUENCE [LARGE SCALE GENOMIC DNA]</scope>
    <source>
        <strain evidence="3">DSM 24450</strain>
    </source>
</reference>
<keyword evidence="1" id="KW-0812">Transmembrane</keyword>
<keyword evidence="1" id="KW-1133">Transmembrane helix</keyword>
<organism evidence="2 3">
    <name type="scientific">Lutibacter maritimus</name>
    <dbReference type="NCBI Taxonomy" id="593133"/>
    <lineage>
        <taxon>Bacteria</taxon>
        <taxon>Pseudomonadati</taxon>
        <taxon>Bacteroidota</taxon>
        <taxon>Flavobacteriia</taxon>
        <taxon>Flavobacteriales</taxon>
        <taxon>Flavobacteriaceae</taxon>
        <taxon>Lutibacter</taxon>
    </lineage>
</organism>
<dbReference type="Pfam" id="PF12725">
    <property type="entry name" value="DUF3810"/>
    <property type="match status" value="1"/>
</dbReference>
<dbReference type="STRING" id="593133.SAMN04488006_0831"/>
<name>A0A1I6P2G7_9FLAO</name>
<gene>
    <name evidence="2" type="ORF">SAMN04488006_0831</name>
</gene>
<keyword evidence="3" id="KW-1185">Reference proteome</keyword>
<evidence type="ECO:0000256" key="1">
    <source>
        <dbReference type="SAM" id="Phobius"/>
    </source>
</evidence>
<evidence type="ECO:0000313" key="3">
    <source>
        <dbReference type="Proteomes" id="UP000199312"/>
    </source>
</evidence>
<evidence type="ECO:0008006" key="4">
    <source>
        <dbReference type="Google" id="ProtNLM"/>
    </source>
</evidence>
<feature type="transmembrane region" description="Helical" evidence="1">
    <location>
        <begin position="31"/>
        <end position="56"/>
    </location>
</feature>
<dbReference type="EMBL" id="FOZP01000001">
    <property type="protein sequence ID" value="SFS34397.1"/>
    <property type="molecule type" value="Genomic_DNA"/>
</dbReference>
<feature type="transmembrane region" description="Helical" evidence="1">
    <location>
        <begin position="77"/>
        <end position="97"/>
    </location>
</feature>
<protein>
    <recommendedName>
        <fullName evidence="4">DUF3810 domain-containing protein</fullName>
    </recommendedName>
</protein>
<dbReference type="Proteomes" id="UP000199312">
    <property type="component" value="Unassembled WGS sequence"/>
</dbReference>
<sequence length="342" mass="40251">MQWAFVQLIAQFPSIIERFYSKGLYIFLNKIYQLLFGWIPFSIGDVLYLILIIYLIKNVAITIKKKSFNLKNTLWKSGAIISIIFFVFHFNWGLNYYRIPVSEKLNFEVQPYSTNDLEQLTAQLIEKLNATHISITQNDTIIIKNLANKEEIREKSYLVFDEFQQNYPIFYHQNLTIKNSLFSVPLTYMGFAGYLNPFTNEAQANYLIPKNTYTATVCHELAHQIGIGPESEANFIGYLAAINSSDKYFQYGAYLNALRYCLNDLFYTHPEKFEELKSTLNIGILKDLQENQDFWESYQNWSEKYFKLFYDNFLKANNQEDGIKSYSKMVVLLVNYYKINKL</sequence>
<keyword evidence="1" id="KW-0472">Membrane</keyword>